<dbReference type="CDD" id="cd04590">
    <property type="entry name" value="CBS_pair_CorC_HlyC_assoc"/>
    <property type="match status" value="1"/>
</dbReference>
<dbReference type="EMBL" id="JACBNQ010000027">
    <property type="protein sequence ID" value="NYB75738.1"/>
    <property type="molecule type" value="Genomic_DNA"/>
</dbReference>
<feature type="domain" description="CBS" evidence="11">
    <location>
        <begin position="263"/>
        <end position="323"/>
    </location>
</feature>
<dbReference type="SUPFAM" id="SSF56176">
    <property type="entry name" value="FAD-binding/transporter-associated domain-like"/>
    <property type="match status" value="1"/>
</dbReference>
<reference evidence="13" key="1">
    <citation type="submission" date="2020-07" db="EMBL/GenBank/DDBJ databases">
        <title>Genomic analysis of a strain of Sedimentibacter Hydroxybenzoicus DSM7310.</title>
        <authorList>
            <person name="Ma S."/>
        </authorList>
    </citation>
    <scope>NUCLEOTIDE SEQUENCE</scope>
    <source>
        <strain evidence="13">DSM 7310</strain>
    </source>
</reference>
<dbReference type="PROSITE" id="PS51846">
    <property type="entry name" value="CNNM"/>
    <property type="match status" value="1"/>
</dbReference>
<evidence type="ECO:0000256" key="8">
    <source>
        <dbReference type="PROSITE-ProRule" id="PRU00703"/>
    </source>
</evidence>
<proteinExistence type="inferred from homology"/>
<keyword evidence="7 9" id="KW-0472">Membrane</keyword>
<evidence type="ECO:0000256" key="2">
    <source>
        <dbReference type="ARBA" id="ARBA00006337"/>
    </source>
</evidence>
<evidence type="ECO:0000256" key="3">
    <source>
        <dbReference type="ARBA" id="ARBA00022692"/>
    </source>
</evidence>
<dbReference type="InterPro" id="IPR005170">
    <property type="entry name" value="Transptr-assoc_dom"/>
</dbReference>
<accession>A0A974BM75</accession>
<evidence type="ECO:0000313" key="13">
    <source>
        <dbReference type="EMBL" id="NYB75738.1"/>
    </source>
</evidence>
<name>A0A974BM75_SEDHY</name>
<dbReference type="SMART" id="SM01091">
    <property type="entry name" value="CorC_HlyC"/>
    <property type="match status" value="1"/>
</dbReference>
<evidence type="ECO:0000256" key="5">
    <source>
        <dbReference type="ARBA" id="ARBA00022989"/>
    </source>
</evidence>
<dbReference type="Pfam" id="PF03471">
    <property type="entry name" value="CorC_HlyC"/>
    <property type="match status" value="1"/>
</dbReference>
<dbReference type="GO" id="GO:0050660">
    <property type="term" value="F:flavin adenine dinucleotide binding"/>
    <property type="evidence" value="ECO:0007669"/>
    <property type="project" value="InterPro"/>
</dbReference>
<dbReference type="Pfam" id="PF00571">
    <property type="entry name" value="CBS"/>
    <property type="match status" value="2"/>
</dbReference>
<dbReference type="InterPro" id="IPR002550">
    <property type="entry name" value="CNNM"/>
</dbReference>
<dbReference type="SMART" id="SM00116">
    <property type="entry name" value="CBS"/>
    <property type="match status" value="2"/>
</dbReference>
<dbReference type="InterPro" id="IPR036318">
    <property type="entry name" value="FAD-bd_PCMH-like_sf"/>
</dbReference>
<sequence>MDDDVISQVIILILLILFSAILSASEAAFVNFNKSRLKNISGNGNKNLVLELDDNYENLMSTILITGTILKITAVSLEIYILSNYLSVFSATLVAVLTILFIVEIPAKGLAKFSPEKHAVFLAPILKLLVFLCTPVNFTLTSLKSVFYKILKTEIQPFMTEDELITMIDEVENEGVINKNESDLIRSAIEFSETVVEDIYTPRIDIVGIDEDESLEEIREKFLISGYSRLPVFQGDMDNIVGVLHEKDFYQALNRKEKDIRKLVSKILYVTPNKKISELLKELQLSKAHMAVVIDEYGGTEGLVTMEDIIEELVGEIWDEHDEVFEWFKKIGEDKFLISCNADIDDMFELFGIEPDEELDVTTVNGWITMLFEEIPEAGGRIVYKDLDITVTKAEAKRVLEIQVEKIDNELNLTK</sequence>
<dbReference type="GO" id="GO:0005886">
    <property type="term" value="C:plasma membrane"/>
    <property type="evidence" value="ECO:0007669"/>
    <property type="project" value="TreeGrafter"/>
</dbReference>
<dbReference type="Proteomes" id="UP000611629">
    <property type="component" value="Unassembled WGS sequence"/>
</dbReference>
<dbReference type="Pfam" id="PF01595">
    <property type="entry name" value="CNNM"/>
    <property type="match status" value="1"/>
</dbReference>
<keyword evidence="14" id="KW-1185">Reference proteome</keyword>
<keyword evidence="6 8" id="KW-0129">CBS domain</keyword>
<feature type="domain" description="CNNM transmembrane" evidence="12">
    <location>
        <begin position="1"/>
        <end position="181"/>
    </location>
</feature>
<feature type="transmembrane region" description="Helical" evidence="10">
    <location>
        <begin position="119"/>
        <end position="140"/>
    </location>
</feature>
<dbReference type="SUPFAM" id="SSF54631">
    <property type="entry name" value="CBS-domain pair"/>
    <property type="match status" value="1"/>
</dbReference>
<dbReference type="PANTHER" id="PTHR22777">
    <property type="entry name" value="HEMOLYSIN-RELATED"/>
    <property type="match status" value="1"/>
</dbReference>
<comment type="caution">
    <text evidence="13">The sequence shown here is derived from an EMBL/GenBank/DDBJ whole genome shotgun (WGS) entry which is preliminary data.</text>
</comment>
<gene>
    <name evidence="13" type="ORF">HZF24_16435</name>
</gene>
<dbReference type="Gene3D" id="3.10.580.10">
    <property type="entry name" value="CBS-domain"/>
    <property type="match status" value="1"/>
</dbReference>
<evidence type="ECO:0000256" key="1">
    <source>
        <dbReference type="ARBA" id="ARBA00004141"/>
    </source>
</evidence>
<evidence type="ECO:0000259" key="11">
    <source>
        <dbReference type="PROSITE" id="PS51371"/>
    </source>
</evidence>
<evidence type="ECO:0000256" key="7">
    <source>
        <dbReference type="ARBA" id="ARBA00023136"/>
    </source>
</evidence>
<keyword evidence="4" id="KW-0677">Repeat</keyword>
<evidence type="ECO:0000256" key="6">
    <source>
        <dbReference type="ARBA" id="ARBA00023122"/>
    </source>
</evidence>
<dbReference type="FunFam" id="3.10.580.10:FF:000002">
    <property type="entry name" value="Magnesium/cobalt efflux protein CorC"/>
    <property type="match status" value="1"/>
</dbReference>
<dbReference type="RefSeq" id="WP_179239457.1">
    <property type="nucleotide sequence ID" value="NZ_JACBNQ010000027.1"/>
</dbReference>
<dbReference type="AlphaFoldDB" id="A0A974BM75"/>
<dbReference type="Gene3D" id="3.30.465.10">
    <property type="match status" value="1"/>
</dbReference>
<evidence type="ECO:0000256" key="10">
    <source>
        <dbReference type="SAM" id="Phobius"/>
    </source>
</evidence>
<dbReference type="InterPro" id="IPR044751">
    <property type="entry name" value="Ion_transp-like_CBS"/>
</dbReference>
<dbReference type="InterPro" id="IPR016169">
    <property type="entry name" value="FAD-bd_PCMH_sub2"/>
</dbReference>
<keyword evidence="3 9" id="KW-0812">Transmembrane</keyword>
<keyword evidence="5 9" id="KW-1133">Transmembrane helix</keyword>
<protein>
    <submittedName>
        <fullName evidence="13">HlyC/CorC family transporter</fullName>
    </submittedName>
</protein>
<feature type="domain" description="CBS" evidence="11">
    <location>
        <begin position="200"/>
        <end position="260"/>
    </location>
</feature>
<dbReference type="PANTHER" id="PTHR22777:SF17">
    <property type="entry name" value="UPF0053 PROTEIN SLL0260"/>
    <property type="match status" value="1"/>
</dbReference>
<evidence type="ECO:0000259" key="12">
    <source>
        <dbReference type="PROSITE" id="PS51846"/>
    </source>
</evidence>
<evidence type="ECO:0000256" key="9">
    <source>
        <dbReference type="PROSITE-ProRule" id="PRU01193"/>
    </source>
</evidence>
<dbReference type="InterPro" id="IPR046342">
    <property type="entry name" value="CBS_dom_sf"/>
</dbReference>
<dbReference type="InterPro" id="IPR000644">
    <property type="entry name" value="CBS_dom"/>
</dbReference>
<comment type="subcellular location">
    <subcellularLocation>
        <location evidence="1">Membrane</location>
        <topology evidence="1">Multi-pass membrane protein</topology>
    </subcellularLocation>
</comment>
<feature type="transmembrane region" description="Helical" evidence="10">
    <location>
        <begin position="6"/>
        <end position="30"/>
    </location>
</feature>
<comment type="similarity">
    <text evidence="2">Belongs to the UPF0053 family.</text>
</comment>
<evidence type="ECO:0000313" key="14">
    <source>
        <dbReference type="Proteomes" id="UP000611629"/>
    </source>
</evidence>
<feature type="transmembrane region" description="Helical" evidence="10">
    <location>
        <begin position="88"/>
        <end position="107"/>
    </location>
</feature>
<organism evidence="13 14">
    <name type="scientific">Sedimentibacter hydroxybenzoicus DSM 7310</name>
    <dbReference type="NCBI Taxonomy" id="1123245"/>
    <lineage>
        <taxon>Bacteria</taxon>
        <taxon>Bacillati</taxon>
        <taxon>Bacillota</taxon>
        <taxon>Tissierellia</taxon>
        <taxon>Sedimentibacter</taxon>
    </lineage>
</organism>
<evidence type="ECO:0000256" key="4">
    <source>
        <dbReference type="ARBA" id="ARBA00022737"/>
    </source>
</evidence>
<dbReference type="PROSITE" id="PS51371">
    <property type="entry name" value="CBS"/>
    <property type="match status" value="2"/>
</dbReference>